<dbReference type="GO" id="GO:0046872">
    <property type="term" value="F:metal ion binding"/>
    <property type="evidence" value="ECO:0007669"/>
    <property type="project" value="UniProtKB-KW"/>
</dbReference>
<comment type="cofactor">
    <cofactor evidence="1">
        <name>[4Fe-4S] cluster</name>
        <dbReference type="ChEBI" id="CHEBI:49883"/>
    </cofactor>
</comment>
<dbReference type="CDD" id="cd01335">
    <property type="entry name" value="Radical_SAM"/>
    <property type="match status" value="1"/>
</dbReference>
<sequence>MSFKKIYIEISDICSCKCSFCPSPMRVEHRGVMSLALFERVLSQVKPLCKRICLHVLGDPLEVKNFKDYADLVAKFRLEIDLVTTGKNLKKDSFALLSSPPFHQISLSLSAFFDENNHFKEDFISNLLAFCDYSVAQKSDVFVNLRVQSEFLLNQNPKMLELFDYLQNHFGLNLQPNLDEIKANFQSQIYPKNTKIRLARKVLLNFKTSFNWKNGDANSSQKRCHALTHQLAILSDGTVVPCCIDCFGVINLGDIKSSNLNEILNSKRALDIKNGFQNGVANEPHCHKCTYPIGVS</sequence>
<evidence type="ECO:0000313" key="7">
    <source>
        <dbReference type="EMBL" id="AII15447.1"/>
    </source>
</evidence>
<dbReference type="Gene3D" id="3.20.20.70">
    <property type="entry name" value="Aldolase class I"/>
    <property type="match status" value="1"/>
</dbReference>
<name>A0A076FDI5_9BACT</name>
<reference evidence="8" key="1">
    <citation type="journal article" date="2014" name="Genome Announc.">
        <title>Complete Genome Sequence of Campylobacter iguaniorum Strain 1485ET, Isolated from a Bearded Dragon (Pogona vitticeps).</title>
        <authorList>
            <person name="Gilbert M.J."/>
            <person name="Miller W.G."/>
            <person name="Yee E."/>
            <person name="Kik M."/>
            <person name="Wagenaar J.A."/>
            <person name="Duim B."/>
        </authorList>
    </citation>
    <scope>NUCLEOTIDE SEQUENCE [LARGE SCALE GENOMIC DNA]</scope>
    <source>
        <strain evidence="8">1485E</strain>
    </source>
</reference>
<evidence type="ECO:0000313" key="8">
    <source>
        <dbReference type="Proteomes" id="UP000028486"/>
    </source>
</evidence>
<dbReference type="RefSeq" id="WP_038455325.1">
    <property type="nucleotide sequence ID" value="NZ_CP009043.1"/>
</dbReference>
<dbReference type="CDD" id="cd21122">
    <property type="entry name" value="SPASM_rSAM"/>
    <property type="match status" value="1"/>
</dbReference>
<keyword evidence="3" id="KW-0479">Metal-binding</keyword>
<dbReference type="STRING" id="1244531.CIG2463D_1826"/>
<feature type="domain" description="4Fe4S-binding SPASM" evidence="6">
    <location>
        <begin position="224"/>
        <end position="290"/>
    </location>
</feature>
<keyword evidence="4" id="KW-0408">Iron</keyword>
<dbReference type="KEGG" id="caj:CIG1485E_1631"/>
<evidence type="ECO:0000259" key="6">
    <source>
        <dbReference type="Pfam" id="PF13186"/>
    </source>
</evidence>
<keyword evidence="5" id="KW-0411">Iron-sulfur</keyword>
<dbReference type="InterPro" id="IPR050377">
    <property type="entry name" value="Radical_SAM_PqqE_MftC-like"/>
</dbReference>
<dbReference type="SFLD" id="SFLDG01067">
    <property type="entry name" value="SPASM/twitch_domain_containing"/>
    <property type="match status" value="1"/>
</dbReference>
<proteinExistence type="predicted"/>
<keyword evidence="2" id="KW-0949">S-adenosyl-L-methionine</keyword>
<dbReference type="SUPFAM" id="SSF102114">
    <property type="entry name" value="Radical SAM enzymes"/>
    <property type="match status" value="1"/>
</dbReference>
<dbReference type="Proteomes" id="UP000028486">
    <property type="component" value="Chromosome"/>
</dbReference>
<organism evidence="7 8">
    <name type="scientific">Campylobacter iguaniorum</name>
    <dbReference type="NCBI Taxonomy" id="1244531"/>
    <lineage>
        <taxon>Bacteria</taxon>
        <taxon>Pseudomonadati</taxon>
        <taxon>Campylobacterota</taxon>
        <taxon>Epsilonproteobacteria</taxon>
        <taxon>Campylobacterales</taxon>
        <taxon>Campylobacteraceae</taxon>
        <taxon>Campylobacter</taxon>
    </lineage>
</organism>
<evidence type="ECO:0000256" key="2">
    <source>
        <dbReference type="ARBA" id="ARBA00022691"/>
    </source>
</evidence>
<dbReference type="AlphaFoldDB" id="A0A076FDI5"/>
<dbReference type="GO" id="GO:0051536">
    <property type="term" value="F:iron-sulfur cluster binding"/>
    <property type="evidence" value="ECO:0007669"/>
    <property type="project" value="UniProtKB-KW"/>
</dbReference>
<dbReference type="SFLD" id="SFLDS00029">
    <property type="entry name" value="Radical_SAM"/>
    <property type="match status" value="1"/>
</dbReference>
<dbReference type="eggNOG" id="COG0535">
    <property type="taxonomic scope" value="Bacteria"/>
</dbReference>
<protein>
    <submittedName>
        <fullName evidence="7">Radical SAM superfamily enzyme (SPASM domain)</fullName>
    </submittedName>
</protein>
<gene>
    <name evidence="7" type="ORF">CIG1485E_1631</name>
</gene>
<keyword evidence="8" id="KW-1185">Reference proteome</keyword>
<evidence type="ECO:0000256" key="4">
    <source>
        <dbReference type="ARBA" id="ARBA00023004"/>
    </source>
</evidence>
<dbReference type="InterPro" id="IPR013785">
    <property type="entry name" value="Aldolase_TIM"/>
</dbReference>
<dbReference type="EMBL" id="CP009043">
    <property type="protein sequence ID" value="AII15447.1"/>
    <property type="molecule type" value="Genomic_DNA"/>
</dbReference>
<evidence type="ECO:0000256" key="1">
    <source>
        <dbReference type="ARBA" id="ARBA00001966"/>
    </source>
</evidence>
<dbReference type="InterPro" id="IPR007197">
    <property type="entry name" value="rSAM"/>
</dbReference>
<dbReference type="InterPro" id="IPR058240">
    <property type="entry name" value="rSAM_sf"/>
</dbReference>
<accession>A0A076FDI5</accession>
<dbReference type="HOGENOM" id="CLU_009273_1_4_7"/>
<evidence type="ECO:0000256" key="3">
    <source>
        <dbReference type="ARBA" id="ARBA00022723"/>
    </source>
</evidence>
<evidence type="ECO:0000256" key="5">
    <source>
        <dbReference type="ARBA" id="ARBA00023014"/>
    </source>
</evidence>
<dbReference type="PANTHER" id="PTHR11228">
    <property type="entry name" value="RADICAL SAM DOMAIN PROTEIN"/>
    <property type="match status" value="1"/>
</dbReference>
<dbReference type="Pfam" id="PF13186">
    <property type="entry name" value="SPASM"/>
    <property type="match status" value="1"/>
</dbReference>
<dbReference type="PANTHER" id="PTHR11228:SF7">
    <property type="entry name" value="PQQA PEPTIDE CYCLASE"/>
    <property type="match status" value="1"/>
</dbReference>
<dbReference type="InterPro" id="IPR023885">
    <property type="entry name" value="4Fe4S-binding_SPASM_dom"/>
</dbReference>
<dbReference type="GO" id="GO:0003824">
    <property type="term" value="F:catalytic activity"/>
    <property type="evidence" value="ECO:0007669"/>
    <property type="project" value="InterPro"/>
</dbReference>